<dbReference type="EMBL" id="JRLY01000034">
    <property type="protein sequence ID" value="KGO90920.1"/>
    <property type="molecule type" value="Genomic_DNA"/>
</dbReference>
<dbReference type="STRING" id="1121898.GCA_000422725_04100"/>
<proteinExistence type="predicted"/>
<feature type="domain" description="PKD" evidence="2">
    <location>
        <begin position="422"/>
        <end position="483"/>
    </location>
</feature>
<dbReference type="Pfam" id="PF13585">
    <property type="entry name" value="CHU_C"/>
    <property type="match status" value="1"/>
</dbReference>
<dbReference type="PROSITE" id="PS50093">
    <property type="entry name" value="PKD"/>
    <property type="match status" value="1"/>
</dbReference>
<feature type="signal peptide" evidence="1">
    <location>
        <begin position="1"/>
        <end position="25"/>
    </location>
</feature>
<evidence type="ECO:0000313" key="4">
    <source>
        <dbReference type="Proteomes" id="UP000030111"/>
    </source>
</evidence>
<dbReference type="RefSeq" id="WP_026990101.1">
    <property type="nucleotide sequence ID" value="NZ_AUGP01000009.1"/>
</dbReference>
<gene>
    <name evidence="3" type="ORF">Q766_20710</name>
</gene>
<dbReference type="OrthoDB" id="1391397at2"/>
<dbReference type="SUPFAM" id="SSF50974">
    <property type="entry name" value="Nitrous oxide reductase, N-terminal domain"/>
    <property type="match status" value="1"/>
</dbReference>
<sequence>MKRKLQLLNKHVGLLLLLLAPQLYAQWQDGLWIGKQGNNWCDTFNKGISWNTGAPVIFTGVQLSALEGSATASDENGNLLFYAGQHTIWNKNHLVMLNGTGLIGGNNSSTQAGVWVQKPGSTNIYYLFNVNTADAISGLLYSEIDLSLDGGLGGVTANKNIVADASVGVEKITAVHHADGEGVWVISHRTGSNEFVAYLVTSNGVSATPVVSAIGTLYTAPTPADQLSPSEHGGMGQMKVSPDGAHIAASILNGPDKGVELFDFDTTTGVVSNLTELSVSNPGSPYGMEFSPNGQFLYVSDPVGGYVFGGAIRQFDVTLATSADITASVATVVTFPFNGAGGPCGMQLAADGKIYVKDVVGGAINAISYPNNQGLAAGFTQSAVAMSSSIGTPTFIQSYFESGIIAGEGCPGVVAFSLLRIPDATSIAWNFGDPASGAANTSTIGEHAFSAGGTYIVTAVITSNGGTQTATGQFVVSPPNGNITTPANLVQCADSNGTALFNLATQTPIILGSLDATIYTITYYPTEADALAGTNAIATPTTFTSGGQTIYAAVTNSGNACISYTQFNLVVTPALVLPQLPNLQTCDTNAVDGFAIFDLTSQNATLLQGLTGATAAYYTTEADALAGTNPITTATMFTNTSNPQTIYAGVTVTGGCSAATSFVIEVTPPVQLPQPANLQACDTAAADGFTNFNLTSQNAALLQGLTGATVAYYTNLADAQAGTNAIATPGSFTNTANPQTIYAMVTSATGCLSTASFTIEVWPALQLPQVANLQDCDAGAPDGFSNFDLTAQNATLLTGLPSGTVAYYISQTDAVAGTNAVATPANFVNTANPQTIYAVVTNGTTGCSAITNFTLNVIPVPIAPQVSDLQSCDTDAQDGSASFDLTVHTDALLQGQPGYTVAYFTTLADAQANSNAIANASAFTNTTNPQTIYARIASGNCFAVSTFNLSVLSTPQIGGALLIVGCPPFNLPAVVSGNGLDFTYYTTEADATAQTNAIASPGAYVNTNGSAIVYVRAESAEGCEAFAEITLDTGDCAIPKGISPNNDGMNDAFDLSYFDIQKLSVFNRYGQKVYALPNYTNQWCGQQDNGNELPTGTYYYVIEFAAGNSKTGWVYVNRQEN</sequence>
<protein>
    <recommendedName>
        <fullName evidence="2">PKD domain-containing protein</fullName>
    </recommendedName>
</protein>
<dbReference type="Gene3D" id="2.60.40.10">
    <property type="entry name" value="Immunoglobulins"/>
    <property type="match status" value="1"/>
</dbReference>
<feature type="chain" id="PRO_5001992565" description="PKD domain-containing protein" evidence="1">
    <location>
        <begin position="26"/>
        <end position="1121"/>
    </location>
</feature>
<dbReference type="InterPro" id="IPR011045">
    <property type="entry name" value="N2O_reductase_N"/>
</dbReference>
<dbReference type="Proteomes" id="UP000030111">
    <property type="component" value="Unassembled WGS sequence"/>
</dbReference>
<dbReference type="eggNOG" id="COG3291">
    <property type="taxonomic scope" value="Bacteria"/>
</dbReference>
<dbReference type="Gene3D" id="2.120.10.30">
    <property type="entry name" value="TolB, C-terminal domain"/>
    <property type="match status" value="1"/>
</dbReference>
<accession>A0A0A2MRN3</accession>
<dbReference type="InterPro" id="IPR013783">
    <property type="entry name" value="Ig-like_fold"/>
</dbReference>
<name>A0A0A2MRN3_9FLAO</name>
<dbReference type="InterPro" id="IPR011042">
    <property type="entry name" value="6-blade_b-propeller_TolB-like"/>
</dbReference>
<comment type="caution">
    <text evidence="3">The sequence shown here is derived from an EMBL/GenBank/DDBJ whole genome shotgun (WGS) entry which is preliminary data.</text>
</comment>
<dbReference type="SUPFAM" id="SSF49299">
    <property type="entry name" value="PKD domain"/>
    <property type="match status" value="1"/>
</dbReference>
<evidence type="ECO:0000259" key="2">
    <source>
        <dbReference type="PROSITE" id="PS50093"/>
    </source>
</evidence>
<evidence type="ECO:0000256" key="1">
    <source>
        <dbReference type="SAM" id="SignalP"/>
    </source>
</evidence>
<dbReference type="InterPro" id="IPR026341">
    <property type="entry name" value="T9SS_type_B"/>
</dbReference>
<keyword evidence="4" id="KW-1185">Reference proteome</keyword>
<evidence type="ECO:0000313" key="3">
    <source>
        <dbReference type="EMBL" id="KGO90920.1"/>
    </source>
</evidence>
<dbReference type="NCBIfam" id="TIGR04131">
    <property type="entry name" value="Bac_Flav_CTERM"/>
    <property type="match status" value="1"/>
</dbReference>
<reference evidence="3 4" key="1">
    <citation type="submission" date="2013-09" db="EMBL/GenBank/DDBJ databases">
        <authorList>
            <person name="Zeng Z."/>
            <person name="Chen C."/>
        </authorList>
    </citation>
    <scope>NUCLEOTIDE SEQUENCE [LARGE SCALE GENOMIC DNA]</scope>
    <source>
        <strain evidence="3 4">WB 4.1-42</strain>
    </source>
</reference>
<organism evidence="3 4">
    <name type="scientific">Flavobacterium subsaxonicum WB 4.1-42 = DSM 21790</name>
    <dbReference type="NCBI Taxonomy" id="1121898"/>
    <lineage>
        <taxon>Bacteria</taxon>
        <taxon>Pseudomonadati</taxon>
        <taxon>Bacteroidota</taxon>
        <taxon>Flavobacteriia</taxon>
        <taxon>Flavobacteriales</taxon>
        <taxon>Flavobacteriaceae</taxon>
        <taxon>Flavobacterium</taxon>
    </lineage>
</organism>
<dbReference type="InterPro" id="IPR000601">
    <property type="entry name" value="PKD_dom"/>
</dbReference>
<keyword evidence="1" id="KW-0732">Signal</keyword>
<dbReference type="AlphaFoldDB" id="A0A0A2MRN3"/>
<dbReference type="InterPro" id="IPR035986">
    <property type="entry name" value="PKD_dom_sf"/>
</dbReference>